<gene>
    <name evidence="5" type="ORF">A3B93_02535</name>
</gene>
<evidence type="ECO:0000256" key="4">
    <source>
        <dbReference type="ARBA" id="ARBA00023306"/>
    </source>
</evidence>
<dbReference type="NCBIfam" id="TIGR00281">
    <property type="entry name" value="SMC-Scp complex subunit ScpB"/>
    <property type="match status" value="1"/>
</dbReference>
<dbReference type="Pfam" id="PF04079">
    <property type="entry name" value="SMC_ScpB"/>
    <property type="match status" value="1"/>
</dbReference>
<dbReference type="PANTHER" id="PTHR34298:SF2">
    <property type="entry name" value="SEGREGATION AND CONDENSATION PROTEIN B"/>
    <property type="match status" value="1"/>
</dbReference>
<keyword evidence="3" id="KW-0159">Chromosome partition</keyword>
<protein>
    <submittedName>
        <fullName evidence="5">SMC-Scp complex subunit ScpB</fullName>
    </submittedName>
</protein>
<dbReference type="Gene3D" id="1.10.10.10">
    <property type="entry name" value="Winged helix-like DNA-binding domain superfamily/Winged helix DNA-binding domain"/>
    <property type="match status" value="2"/>
</dbReference>
<comment type="caution">
    <text evidence="5">The sequence shown here is derived from an EMBL/GenBank/DDBJ whole genome shotgun (WGS) entry which is preliminary data.</text>
</comment>
<reference evidence="5 6" key="1">
    <citation type="journal article" date="2016" name="Nat. Commun.">
        <title>Thousands of microbial genomes shed light on interconnected biogeochemical processes in an aquifer system.</title>
        <authorList>
            <person name="Anantharaman K."/>
            <person name="Brown C.T."/>
            <person name="Hug L.A."/>
            <person name="Sharon I."/>
            <person name="Castelle C.J."/>
            <person name="Probst A.J."/>
            <person name="Thomas B.C."/>
            <person name="Singh A."/>
            <person name="Wilkins M.J."/>
            <person name="Karaoz U."/>
            <person name="Brodie E.L."/>
            <person name="Williams K.H."/>
            <person name="Hubbard S.S."/>
            <person name="Banfield J.F."/>
        </authorList>
    </citation>
    <scope>NUCLEOTIDE SEQUENCE [LARGE SCALE GENOMIC DNA]</scope>
</reference>
<evidence type="ECO:0000256" key="1">
    <source>
        <dbReference type="ARBA" id="ARBA00022490"/>
    </source>
</evidence>
<evidence type="ECO:0000313" key="5">
    <source>
        <dbReference type="EMBL" id="OGI82734.1"/>
    </source>
</evidence>
<organism evidence="5 6">
    <name type="scientific">Candidatus Nomurabacteria bacterium RIFCSPHIGHO2_02_FULL_42_24</name>
    <dbReference type="NCBI Taxonomy" id="1801757"/>
    <lineage>
        <taxon>Bacteria</taxon>
        <taxon>Candidatus Nomuraibacteriota</taxon>
    </lineage>
</organism>
<dbReference type="InterPro" id="IPR036388">
    <property type="entry name" value="WH-like_DNA-bd_sf"/>
</dbReference>
<dbReference type="Proteomes" id="UP000179880">
    <property type="component" value="Unassembled WGS sequence"/>
</dbReference>
<sequence>MSEDLEKKIEAVLFTRAEPVSIRRLGEILKATESEIQTALTELENLFKDRGIVLVRKGNEVILGTAPDFSSLIESIEKEELKKELSRASMEALSIVLYKNGVTRAEIDWIRGVNSSFILRQLLIRGLVEREIHPTDSRRYVYRPTMEVIKYLGLTKLEDLPRYQEMQEILNKNSVSIESEISESTNER</sequence>
<keyword evidence="2" id="KW-0132">Cell division</keyword>
<evidence type="ECO:0000256" key="3">
    <source>
        <dbReference type="ARBA" id="ARBA00022829"/>
    </source>
</evidence>
<proteinExistence type="predicted"/>
<dbReference type="GO" id="GO:0051301">
    <property type="term" value="P:cell division"/>
    <property type="evidence" value="ECO:0007669"/>
    <property type="project" value="UniProtKB-KW"/>
</dbReference>
<dbReference type="EMBL" id="MFUH01000004">
    <property type="protein sequence ID" value="OGI82734.1"/>
    <property type="molecule type" value="Genomic_DNA"/>
</dbReference>
<dbReference type="PIRSF" id="PIRSF019345">
    <property type="entry name" value="ScpB"/>
    <property type="match status" value="1"/>
</dbReference>
<dbReference type="PANTHER" id="PTHR34298">
    <property type="entry name" value="SEGREGATION AND CONDENSATION PROTEIN B"/>
    <property type="match status" value="1"/>
</dbReference>
<dbReference type="AlphaFoldDB" id="A0A1F6WLM0"/>
<evidence type="ECO:0000256" key="2">
    <source>
        <dbReference type="ARBA" id="ARBA00022618"/>
    </source>
</evidence>
<evidence type="ECO:0000313" key="6">
    <source>
        <dbReference type="Proteomes" id="UP000179880"/>
    </source>
</evidence>
<dbReference type="SUPFAM" id="SSF46785">
    <property type="entry name" value="Winged helix' DNA-binding domain"/>
    <property type="match status" value="2"/>
</dbReference>
<dbReference type="GO" id="GO:0051304">
    <property type="term" value="P:chromosome separation"/>
    <property type="evidence" value="ECO:0007669"/>
    <property type="project" value="InterPro"/>
</dbReference>
<keyword evidence="4" id="KW-0131">Cell cycle</keyword>
<keyword evidence="1" id="KW-0963">Cytoplasm</keyword>
<dbReference type="InterPro" id="IPR036390">
    <property type="entry name" value="WH_DNA-bd_sf"/>
</dbReference>
<name>A0A1F6WLM0_9BACT</name>
<accession>A0A1F6WLM0</accession>
<dbReference type="InterPro" id="IPR005234">
    <property type="entry name" value="ScpB_csome_segregation"/>
</dbReference>